<feature type="domain" description="SpaA-like prealbumin fold" evidence="2">
    <location>
        <begin position="1079"/>
        <end position="1157"/>
    </location>
</feature>
<reference evidence="4" key="1">
    <citation type="journal article" date="2019" name="Int. J. Syst. Evol. Microbiol.">
        <title>The Global Catalogue of Microorganisms (GCM) 10K type strain sequencing project: providing services to taxonomists for standard genome sequencing and annotation.</title>
        <authorList>
            <consortium name="The Broad Institute Genomics Platform"/>
            <consortium name="The Broad Institute Genome Sequencing Center for Infectious Disease"/>
            <person name="Wu L."/>
            <person name="Ma J."/>
        </authorList>
    </citation>
    <scope>NUCLEOTIDE SEQUENCE [LARGE SCALE GENOMIC DNA]</scope>
    <source>
        <strain evidence="4">CCUG 63682</strain>
    </source>
</reference>
<dbReference type="Proteomes" id="UP001595953">
    <property type="component" value="Unassembled WGS sequence"/>
</dbReference>
<keyword evidence="1" id="KW-0732">Signal</keyword>
<accession>A0ABV9N8C8</accession>
<dbReference type="EMBL" id="JBHSGP010000014">
    <property type="protein sequence ID" value="MFC4723263.1"/>
    <property type="molecule type" value="Genomic_DNA"/>
</dbReference>
<evidence type="ECO:0000313" key="4">
    <source>
        <dbReference type="Proteomes" id="UP001595953"/>
    </source>
</evidence>
<dbReference type="SUPFAM" id="SSF117074">
    <property type="entry name" value="Hypothetical protein PA1324"/>
    <property type="match status" value="1"/>
</dbReference>
<organism evidence="3 4">
    <name type="scientific">Geojedonia litorea</name>
    <dbReference type="NCBI Taxonomy" id="1268269"/>
    <lineage>
        <taxon>Bacteria</taxon>
        <taxon>Pseudomonadati</taxon>
        <taxon>Bacteroidota</taxon>
        <taxon>Flavobacteriia</taxon>
        <taxon>Flavobacteriales</taxon>
        <taxon>Flavobacteriaceae</taxon>
        <taxon>Geojedonia</taxon>
    </lineage>
</organism>
<protein>
    <submittedName>
        <fullName evidence="3">SpaA isopeptide-forming pilin-related protein</fullName>
    </submittedName>
</protein>
<comment type="caution">
    <text evidence="3">The sequence shown here is derived from an EMBL/GenBank/DDBJ whole genome shotgun (WGS) entry which is preliminary data.</text>
</comment>
<dbReference type="RefSeq" id="WP_387964495.1">
    <property type="nucleotide sequence ID" value="NZ_JBHSGP010000014.1"/>
</dbReference>
<dbReference type="InterPro" id="IPR041033">
    <property type="entry name" value="SpaA_PFL_dom_1"/>
</dbReference>
<sequence>MSKHLLYLSFIVLLSMACAKDNHENILLSDDAFGAQVIPSKSIDSNLVIGDGAKIQLGVKNTLNIKGKDSSSQKKHRPYNVDKLEQPKLDTSTNEQILMASILTNSGLRAIKESKNTYTVHTIVNSPFSIVDSLKIKGVLEQMTSTANSRVNLVQNYIKSKETDTITFLQTKPIKRNEQSIEAPIKYYQERSIPQKTVFNSNVEQLKLIQAQDKVENNRLSSLKNYKTYNTAIDQLGVSKDSVDNNKKTFVIATPRIQAGIDTVNVGKEKQVAQVASFEPRIVPLFSDPSAHSKRYTKRLNPSIKTSSIKNSKNMSGQLKNSTIPQQNIVNLPLTKTQKVAVTDAKKTIKDRSENVAKPSNQLKLNGVKNNTQQIQEVDEEIINYSMKTIALKARVLKQESSYKTNNSYTLLVEVKNEGDSINPISLDVNMPEDWDVISISKLDKLAKAERKIVMVSFFIPNRSSSGVSMSSILIKSNAKVLKTLDFKLNIANNYDLEVFNIVVPQQVQAGEVIETSFGIRNKGNVAQEVFLNSRNTIEGDSKIIIPKDSMVVVNISQKTNPNLGAYRKISTNLDVQNIASGRTYYNSKSVEVIPTKIKQKDPYFRYPLSASVLYSSHNRPNNHYSTMSAELRGNGYLDTERLHHLNFTLRVPKKENIRRFSVVDQYSLIYSRKNKTTVYLGDHSYIINRLGFGSRYGMGFKLDHNINNWTLSAFYSRPRLFNFNKNPWYGVRAQYRYSDSLQVGITFERSHGNTYNYTNFFNRDGRGQMLTVDYDYLNKNTRVEAELSASYSNSVLDFATDINFIQSFKNISFSSALIWAGKNYLGIISNSLQLTNNLNYYKDGLNIGLGHATSRVHRRLDPLLYDAEPYYEAYFATLGYRFSNKHYVNFRFDKRIREDQLEPSNYHYNEYGVNYRFNYNDKKFTGSFGGRFAKTQNLLIENSNYRNTYSHHLNVSYSLINNLNIRGGLNHIYTNRYGLSELSQNFFRYNIGLNYNAMRRLSINLNYNSGFSPEDSYIQREYINFNLRSQINKNHRLEIRANYFENPLIFDKKELFAYAKYTYTFGVGVKRLFDQGGISGQVFTRTKGVDVKGVKFYTAGKTIVTDEYGRFEMNNLELGINYIYLDESTLPLDVMCTQKNPIEVKVEKNQKTEIDIQLVKSGNLFGTLVLQNKDKAIETNLGAYLKLSNEQFTYYVESNNEGVFKYKNIVPGNYTLTILRFKNNSELLNAVKQTKIEIKEAVKTSMRITVKGKERIIKFKNNNLKVGYNE</sequence>
<proteinExistence type="predicted"/>
<gene>
    <name evidence="3" type="ORF">ACFO5O_13080</name>
</gene>
<dbReference type="PROSITE" id="PS51257">
    <property type="entry name" value="PROKAR_LIPOPROTEIN"/>
    <property type="match status" value="1"/>
</dbReference>
<keyword evidence="4" id="KW-1185">Reference proteome</keyword>
<name>A0ABV9N8C8_9FLAO</name>
<dbReference type="Pfam" id="PF17802">
    <property type="entry name" value="SpaA"/>
    <property type="match status" value="1"/>
</dbReference>
<evidence type="ECO:0000259" key="2">
    <source>
        <dbReference type="Pfam" id="PF17802"/>
    </source>
</evidence>
<feature type="signal peptide" evidence="1">
    <location>
        <begin position="1"/>
        <end position="19"/>
    </location>
</feature>
<evidence type="ECO:0000256" key="1">
    <source>
        <dbReference type="SAM" id="SignalP"/>
    </source>
</evidence>
<evidence type="ECO:0000313" key="3">
    <source>
        <dbReference type="EMBL" id="MFC4723263.1"/>
    </source>
</evidence>
<feature type="chain" id="PRO_5047067818" evidence="1">
    <location>
        <begin position="20"/>
        <end position="1271"/>
    </location>
</feature>